<dbReference type="InParanoid" id="A0A672K159"/>
<name>A0A672K159_SINGR</name>
<keyword evidence="2" id="KW-1185">Reference proteome</keyword>
<evidence type="ECO:0000313" key="2">
    <source>
        <dbReference type="Proteomes" id="UP000472262"/>
    </source>
</evidence>
<sequence length="54" mass="6395">MFEFIKPIRFSGQDYNTLKQEYLQKKGLFEDESFPATVDSLACWKKICFVCTFC</sequence>
<organism evidence="1 2">
    <name type="scientific">Sinocyclocheilus grahami</name>
    <name type="common">Dianchi golden-line fish</name>
    <name type="synonym">Barbus grahami</name>
    <dbReference type="NCBI Taxonomy" id="75366"/>
    <lineage>
        <taxon>Eukaryota</taxon>
        <taxon>Metazoa</taxon>
        <taxon>Chordata</taxon>
        <taxon>Craniata</taxon>
        <taxon>Vertebrata</taxon>
        <taxon>Euteleostomi</taxon>
        <taxon>Actinopterygii</taxon>
        <taxon>Neopterygii</taxon>
        <taxon>Teleostei</taxon>
        <taxon>Ostariophysi</taxon>
        <taxon>Cypriniformes</taxon>
        <taxon>Cyprinidae</taxon>
        <taxon>Cyprininae</taxon>
        <taxon>Sinocyclocheilus</taxon>
    </lineage>
</organism>
<dbReference type="SUPFAM" id="SSF54001">
    <property type="entry name" value="Cysteine proteinases"/>
    <property type="match status" value="1"/>
</dbReference>
<dbReference type="Ensembl" id="ENSSGRT00000002419.1">
    <property type="protein sequence ID" value="ENSSGRP00000002209.1"/>
    <property type="gene ID" value="ENSSGRG00000001371.1"/>
</dbReference>
<proteinExistence type="predicted"/>
<accession>A0A672K159</accession>
<dbReference type="InterPro" id="IPR038765">
    <property type="entry name" value="Papain-like_cys_pep_sf"/>
</dbReference>
<protein>
    <submittedName>
        <fullName evidence="1">Uncharacterized protein</fullName>
    </submittedName>
</protein>
<evidence type="ECO:0000313" key="1">
    <source>
        <dbReference type="Ensembl" id="ENSSGRP00000002209.1"/>
    </source>
</evidence>
<dbReference type="AlphaFoldDB" id="A0A672K159"/>
<dbReference type="Proteomes" id="UP000472262">
    <property type="component" value="Unassembled WGS sequence"/>
</dbReference>
<reference evidence="1" key="2">
    <citation type="submission" date="2025-09" db="UniProtKB">
        <authorList>
            <consortium name="Ensembl"/>
        </authorList>
    </citation>
    <scope>IDENTIFICATION</scope>
</reference>
<reference evidence="1" key="1">
    <citation type="submission" date="2025-08" db="UniProtKB">
        <authorList>
            <consortium name="Ensembl"/>
        </authorList>
    </citation>
    <scope>IDENTIFICATION</scope>
</reference>